<sequence>MIPEWKIWLTIIGLGAASFGLRFVFLGLIGDRAMPEWVLRHLRYTAVAVLPALIAPLVLWPSATGGTFDPLRFTAAMATLVVGYKTRNVVASILAGAAILISGNYLLP</sequence>
<feature type="transmembrane region" description="Helical" evidence="1">
    <location>
        <begin position="42"/>
        <end position="63"/>
    </location>
</feature>
<dbReference type="Proteomes" id="UP000236752">
    <property type="component" value="Unassembled WGS sequence"/>
</dbReference>
<evidence type="ECO:0000256" key="1">
    <source>
        <dbReference type="SAM" id="Phobius"/>
    </source>
</evidence>
<dbReference type="Pfam" id="PF05437">
    <property type="entry name" value="AzlD"/>
    <property type="match status" value="1"/>
</dbReference>
<evidence type="ECO:0000313" key="3">
    <source>
        <dbReference type="Proteomes" id="UP000236752"/>
    </source>
</evidence>
<dbReference type="EMBL" id="FNUZ01000003">
    <property type="protein sequence ID" value="SEG22963.1"/>
    <property type="molecule type" value="Genomic_DNA"/>
</dbReference>
<dbReference type="RefSeq" id="WP_103910420.1">
    <property type="nucleotide sequence ID" value="NZ_FNUZ01000003.1"/>
</dbReference>
<dbReference type="OrthoDB" id="6119856at2"/>
<dbReference type="InterPro" id="IPR008407">
    <property type="entry name" value="Brnchd-chn_aa_trnsp_AzlD"/>
</dbReference>
<keyword evidence="1" id="KW-0812">Transmembrane</keyword>
<reference evidence="2 3" key="1">
    <citation type="submission" date="2016-10" db="EMBL/GenBank/DDBJ databases">
        <authorList>
            <person name="de Groot N.N."/>
        </authorList>
    </citation>
    <scope>NUCLEOTIDE SEQUENCE [LARGE SCALE GENOMIC DNA]</scope>
    <source>
        <strain evidence="2 3">DSM 26915</strain>
    </source>
</reference>
<feature type="transmembrane region" description="Helical" evidence="1">
    <location>
        <begin position="6"/>
        <end position="30"/>
    </location>
</feature>
<protein>
    <submittedName>
        <fullName evidence="2">Branched-chain amino acid transport protein</fullName>
    </submittedName>
</protein>
<keyword evidence="3" id="KW-1185">Reference proteome</keyword>
<evidence type="ECO:0000313" key="2">
    <source>
        <dbReference type="EMBL" id="SEG22963.1"/>
    </source>
</evidence>
<keyword evidence="1" id="KW-0472">Membrane</keyword>
<keyword evidence="1" id="KW-1133">Transmembrane helix</keyword>
<feature type="transmembrane region" description="Helical" evidence="1">
    <location>
        <begin position="89"/>
        <end position="107"/>
    </location>
</feature>
<dbReference type="AlphaFoldDB" id="A0A1H5YFV7"/>
<accession>A0A1H5YFV7</accession>
<name>A0A1H5YFV7_9RHOB</name>
<proteinExistence type="predicted"/>
<gene>
    <name evidence="2" type="ORF">SAMN04488045_2076</name>
</gene>
<organism evidence="2 3">
    <name type="scientific">Thalassococcus halodurans</name>
    <dbReference type="NCBI Taxonomy" id="373675"/>
    <lineage>
        <taxon>Bacteria</taxon>
        <taxon>Pseudomonadati</taxon>
        <taxon>Pseudomonadota</taxon>
        <taxon>Alphaproteobacteria</taxon>
        <taxon>Rhodobacterales</taxon>
        <taxon>Roseobacteraceae</taxon>
        <taxon>Thalassococcus</taxon>
    </lineage>
</organism>